<protein>
    <submittedName>
        <fullName evidence="5">HAD-IIA family hydrolase</fullName>
    </submittedName>
</protein>
<evidence type="ECO:0000256" key="4">
    <source>
        <dbReference type="PIRSR" id="PIRSR000915-3"/>
    </source>
</evidence>
<sequence>MAFTVRDCWTGNMPGANGTSSHGLDEVREATGAIKAVLLDMDGVVYRGETILDGVLDFLAWSEGMGIRLLYVTNNATKTPSMFVDKLAAMGIEALPDQIITSAEATAGWMARNVQPGSKVQIVGGPGIWNAMITRGFQPANSPQAADFVVVGMDFNLDYRKCAEATLAIAAGADFIATNVDSTFPSEEGNIPGAGAIVSLLQTASGVEPTVIGKPSPGMFEEAMARLSLQPHECLMVGDRYETDIAGAQKIGIWTLGIGTGVTSVAEFRGKDQPPNFVVQDMAEFLDLFRGSNLLGCRRTGPH</sequence>
<evidence type="ECO:0000256" key="2">
    <source>
        <dbReference type="PIRSR" id="PIRSR000915-1"/>
    </source>
</evidence>
<dbReference type="AlphaFoldDB" id="A0A6B1DNV3"/>
<comment type="caution">
    <text evidence="5">The sequence shown here is derived from an EMBL/GenBank/DDBJ whole genome shotgun (WGS) entry which is preliminary data.</text>
</comment>
<dbReference type="InterPro" id="IPR023214">
    <property type="entry name" value="HAD_sf"/>
</dbReference>
<keyword evidence="4" id="KW-0460">Magnesium</keyword>
<name>A0A6B1DNV3_9CHLR</name>
<dbReference type="InterPro" id="IPR036412">
    <property type="entry name" value="HAD-like_sf"/>
</dbReference>
<evidence type="ECO:0000256" key="3">
    <source>
        <dbReference type="PIRSR" id="PIRSR000915-2"/>
    </source>
</evidence>
<gene>
    <name evidence="5" type="ORF">F4Y08_01315</name>
</gene>
<feature type="active site" description="Proton donor" evidence="2">
    <location>
        <position position="42"/>
    </location>
</feature>
<comment type="similarity">
    <text evidence="1">Belongs to the HAD-like hydrolase superfamily.</text>
</comment>
<dbReference type="Pfam" id="PF13242">
    <property type="entry name" value="Hydrolase_like"/>
    <property type="match status" value="1"/>
</dbReference>
<dbReference type="GO" id="GO:0016791">
    <property type="term" value="F:phosphatase activity"/>
    <property type="evidence" value="ECO:0007669"/>
    <property type="project" value="TreeGrafter"/>
</dbReference>
<dbReference type="PANTHER" id="PTHR19288">
    <property type="entry name" value="4-NITROPHENYLPHOSPHATASE-RELATED"/>
    <property type="match status" value="1"/>
</dbReference>
<feature type="binding site" evidence="4">
    <location>
        <position position="42"/>
    </location>
    <ligand>
        <name>Mg(2+)</name>
        <dbReference type="ChEBI" id="CHEBI:18420"/>
    </ligand>
</feature>
<dbReference type="Gene3D" id="3.40.50.1000">
    <property type="entry name" value="HAD superfamily/HAD-like"/>
    <property type="match status" value="2"/>
</dbReference>
<dbReference type="GO" id="GO:0005737">
    <property type="term" value="C:cytoplasm"/>
    <property type="evidence" value="ECO:0007669"/>
    <property type="project" value="TreeGrafter"/>
</dbReference>
<feature type="binding site" evidence="3">
    <location>
        <position position="214"/>
    </location>
    <ligand>
        <name>substrate</name>
    </ligand>
</feature>
<dbReference type="InterPro" id="IPR006439">
    <property type="entry name" value="HAD-SF_hydro_IA"/>
</dbReference>
<accession>A0A6B1DNV3</accession>
<feature type="active site" description="Nucleophile" evidence="2">
    <location>
        <position position="40"/>
    </location>
</feature>
<reference evidence="5" key="1">
    <citation type="submission" date="2019-09" db="EMBL/GenBank/DDBJ databases">
        <title>Characterisation of the sponge microbiome using genome-centric metagenomics.</title>
        <authorList>
            <person name="Engelberts J.P."/>
            <person name="Robbins S.J."/>
            <person name="De Goeij J.M."/>
            <person name="Aranda M."/>
            <person name="Bell S.C."/>
            <person name="Webster N.S."/>
        </authorList>
    </citation>
    <scope>NUCLEOTIDE SEQUENCE</scope>
    <source>
        <strain evidence="5">SB0662_bin_9</strain>
    </source>
</reference>
<keyword evidence="5" id="KW-0378">Hydrolase</keyword>
<feature type="binding site" evidence="4">
    <location>
        <position position="239"/>
    </location>
    <ligand>
        <name>Mg(2+)</name>
        <dbReference type="ChEBI" id="CHEBI:18420"/>
    </ligand>
</feature>
<dbReference type="EMBL" id="VXPY01000011">
    <property type="protein sequence ID" value="MYD88967.1"/>
    <property type="molecule type" value="Genomic_DNA"/>
</dbReference>
<dbReference type="SUPFAM" id="SSF56784">
    <property type="entry name" value="HAD-like"/>
    <property type="match status" value="1"/>
</dbReference>
<evidence type="ECO:0000313" key="5">
    <source>
        <dbReference type="EMBL" id="MYD88967.1"/>
    </source>
</evidence>
<keyword evidence="4" id="KW-0479">Metal-binding</keyword>
<dbReference type="PIRSF" id="PIRSF000915">
    <property type="entry name" value="PGP-type_phosphatase"/>
    <property type="match status" value="1"/>
</dbReference>
<dbReference type="InterPro" id="IPR006357">
    <property type="entry name" value="HAD-SF_hydro_IIA"/>
</dbReference>
<dbReference type="PANTHER" id="PTHR19288:SF95">
    <property type="entry name" value="D-GLYCEROL 3-PHOSPHATE PHOSPHATASE"/>
    <property type="match status" value="1"/>
</dbReference>
<dbReference type="NCBIfam" id="TIGR01460">
    <property type="entry name" value="HAD-SF-IIA"/>
    <property type="match status" value="1"/>
</dbReference>
<comment type="cofactor">
    <cofactor evidence="4">
        <name>Mg(2+)</name>
        <dbReference type="ChEBI" id="CHEBI:18420"/>
    </cofactor>
    <text evidence="4">Divalent metal ions. Mg(2+) is the most effective.</text>
</comment>
<evidence type="ECO:0000256" key="1">
    <source>
        <dbReference type="PIRNR" id="PIRNR000915"/>
    </source>
</evidence>
<feature type="binding site" evidence="4">
    <location>
        <position position="40"/>
    </location>
    <ligand>
        <name>Mg(2+)</name>
        <dbReference type="ChEBI" id="CHEBI:18420"/>
    </ligand>
</feature>
<dbReference type="GO" id="GO:0046872">
    <property type="term" value="F:metal ion binding"/>
    <property type="evidence" value="ECO:0007669"/>
    <property type="project" value="UniProtKB-KW"/>
</dbReference>
<proteinExistence type="inferred from homology"/>
<dbReference type="NCBIfam" id="TIGR01549">
    <property type="entry name" value="HAD-SF-IA-v1"/>
    <property type="match status" value="1"/>
</dbReference>
<dbReference type="Pfam" id="PF13344">
    <property type="entry name" value="Hydrolase_6"/>
    <property type="match status" value="1"/>
</dbReference>
<organism evidence="5">
    <name type="scientific">Caldilineaceae bacterium SB0662_bin_9</name>
    <dbReference type="NCBI Taxonomy" id="2605258"/>
    <lineage>
        <taxon>Bacteria</taxon>
        <taxon>Bacillati</taxon>
        <taxon>Chloroflexota</taxon>
        <taxon>Caldilineae</taxon>
        <taxon>Caldilineales</taxon>
        <taxon>Caldilineaceae</taxon>
    </lineage>
</organism>